<sequence>MSRRKKLSISMLLVEGIALVCMLKVFVWVIGNNVMKSPFSVPELDYALFGLGALLVLRVGYVVVKAKVSNKAAPNKPVGDNELELSSIDEHVCAYCGKAVSEKVWNYCIANSHRFHGGIYCYDHQRSVR</sequence>
<evidence type="ECO:0000313" key="2">
    <source>
        <dbReference type="Proteomes" id="UP001631969"/>
    </source>
</evidence>
<keyword evidence="2" id="KW-1185">Reference proteome</keyword>
<name>A0ACC7NXB0_9BACL</name>
<proteinExistence type="predicted"/>
<dbReference type="Proteomes" id="UP001631969">
    <property type="component" value="Unassembled WGS sequence"/>
</dbReference>
<dbReference type="EMBL" id="JBJURJ010000007">
    <property type="protein sequence ID" value="MFM9329130.1"/>
    <property type="molecule type" value="Genomic_DNA"/>
</dbReference>
<gene>
    <name evidence="1" type="ORF">ACI1P1_12615</name>
</gene>
<evidence type="ECO:0000313" key="1">
    <source>
        <dbReference type="EMBL" id="MFM9329130.1"/>
    </source>
</evidence>
<comment type="caution">
    <text evidence="1">The sequence shown here is derived from an EMBL/GenBank/DDBJ whole genome shotgun (WGS) entry which is preliminary data.</text>
</comment>
<accession>A0ACC7NXB0</accession>
<protein>
    <submittedName>
        <fullName evidence="1">Uncharacterized protein</fullName>
    </submittedName>
</protein>
<reference evidence="1" key="1">
    <citation type="submission" date="2024-12" db="EMBL/GenBank/DDBJ databases">
        <authorList>
            <person name="Wu N."/>
        </authorList>
    </citation>
    <scope>NUCLEOTIDE SEQUENCE</scope>
    <source>
        <strain evidence="1">P15</strain>
    </source>
</reference>
<organism evidence="1 2">
    <name type="scientific">Paenibacillus mesotrionivorans</name>
    <dbReference type="NCBI Taxonomy" id="3160968"/>
    <lineage>
        <taxon>Bacteria</taxon>
        <taxon>Bacillati</taxon>
        <taxon>Bacillota</taxon>
        <taxon>Bacilli</taxon>
        <taxon>Bacillales</taxon>
        <taxon>Paenibacillaceae</taxon>
        <taxon>Paenibacillus</taxon>
    </lineage>
</organism>